<protein>
    <submittedName>
        <fullName evidence="1">Uncharacterized protein</fullName>
    </submittedName>
</protein>
<dbReference type="Proteomes" id="UP000476176">
    <property type="component" value="Unassembled WGS sequence"/>
</dbReference>
<gene>
    <name evidence="1" type="ORF">PF004_g3054</name>
</gene>
<accession>A0A6G0PMZ7</accession>
<dbReference type="EMBL" id="QXGC01000093">
    <property type="protein sequence ID" value="KAE9250158.1"/>
    <property type="molecule type" value="Genomic_DNA"/>
</dbReference>
<dbReference type="AlphaFoldDB" id="A0A6G0PMZ7"/>
<evidence type="ECO:0000313" key="2">
    <source>
        <dbReference type="Proteomes" id="UP000476176"/>
    </source>
</evidence>
<name>A0A6G0PMZ7_9STRA</name>
<comment type="caution">
    <text evidence="1">The sequence shown here is derived from an EMBL/GenBank/DDBJ whole genome shotgun (WGS) entry which is preliminary data.</text>
</comment>
<reference evidence="1 2" key="1">
    <citation type="submission" date="2018-09" db="EMBL/GenBank/DDBJ databases">
        <title>Genomic investigation of the strawberry pathogen Phytophthora fragariae indicates pathogenicity is determined by transcriptional variation in three key races.</title>
        <authorList>
            <person name="Adams T.M."/>
            <person name="Armitage A.D."/>
            <person name="Sobczyk M.K."/>
            <person name="Bates H.J."/>
            <person name="Dunwell J.M."/>
            <person name="Nellist C.F."/>
            <person name="Harrison R.J."/>
        </authorList>
    </citation>
    <scope>NUCLEOTIDE SEQUENCE [LARGE SCALE GENOMIC DNA]</scope>
    <source>
        <strain evidence="1 2">BC-23</strain>
    </source>
</reference>
<proteinExistence type="predicted"/>
<organism evidence="1 2">
    <name type="scientific">Phytophthora fragariae</name>
    <dbReference type="NCBI Taxonomy" id="53985"/>
    <lineage>
        <taxon>Eukaryota</taxon>
        <taxon>Sar</taxon>
        <taxon>Stramenopiles</taxon>
        <taxon>Oomycota</taxon>
        <taxon>Peronosporomycetes</taxon>
        <taxon>Peronosporales</taxon>
        <taxon>Peronosporaceae</taxon>
        <taxon>Phytophthora</taxon>
    </lineage>
</organism>
<sequence length="69" mass="7472">MEVDGAMLLSMAFSPRALEDDPQWRDVPDVVRSSFLLVATAAPPGACKSSASLRCASRRRTRRSFDAGS</sequence>
<evidence type="ECO:0000313" key="1">
    <source>
        <dbReference type="EMBL" id="KAE9250158.1"/>
    </source>
</evidence>